<evidence type="ECO:0000313" key="6">
    <source>
        <dbReference type="Proteomes" id="UP000515679"/>
    </source>
</evidence>
<dbReference type="GO" id="GO:0005524">
    <property type="term" value="F:ATP binding"/>
    <property type="evidence" value="ECO:0007669"/>
    <property type="project" value="UniProtKB-KW"/>
</dbReference>
<evidence type="ECO:0000313" key="5">
    <source>
        <dbReference type="EMBL" id="QMV44450.1"/>
    </source>
</evidence>
<keyword evidence="3" id="KW-0067">ATP-binding</keyword>
<dbReference type="GO" id="GO:0016887">
    <property type="term" value="F:ATP hydrolysis activity"/>
    <property type="evidence" value="ECO:0007669"/>
    <property type="project" value="InterPro"/>
</dbReference>
<sequence length="310" mass="35060">MEINLKASRALDQLGRMPGMHAVKQQVEQMIQFARIAKLREQQRLKTKPQSNHMVFTGNPGTGKTTAARLIGEAFSAIGLLKNNGDNVPFVEVHHSKITDARVGQTEKNVINRFREARGGVLFIDEAYSFIGESDHRHDDKVVAAMVQCMEDMRDEVVVIAAGYSKEMTEFLSFNPGLSSRFPTTIHFPDYTVPDLIQIGQQMIVEQDFKASPDYLESLKSVLWIEKAKPNFGNARVVRNHIERSIRRQAVRLSQMPAPSRDDLITLRGPDIVHSLPAVQEAEKEALHLTIQDAQRRLLEIDLREILQTK</sequence>
<keyword evidence="6" id="KW-1185">Reference proteome</keyword>
<dbReference type="InterPro" id="IPR000641">
    <property type="entry name" value="CbxX/CfxQ"/>
</dbReference>
<dbReference type="SUPFAM" id="SSF52540">
    <property type="entry name" value="P-loop containing nucleoside triphosphate hydrolases"/>
    <property type="match status" value="1"/>
</dbReference>
<dbReference type="Proteomes" id="UP000515679">
    <property type="component" value="Chromosome"/>
</dbReference>
<gene>
    <name evidence="5" type="ORF">FPL14_27245</name>
</gene>
<dbReference type="RefSeq" id="WP_182300685.1">
    <property type="nucleotide sequence ID" value="NZ_CP041969.1"/>
</dbReference>
<dbReference type="InterPro" id="IPR003593">
    <property type="entry name" value="AAA+_ATPase"/>
</dbReference>
<dbReference type="CDD" id="cd00009">
    <property type="entry name" value="AAA"/>
    <property type="match status" value="1"/>
</dbReference>
<keyword evidence="2" id="KW-0547">Nucleotide-binding</keyword>
<dbReference type="PANTHER" id="PTHR43392">
    <property type="entry name" value="AAA-TYPE ATPASE FAMILY PROTEIN / ANKYRIN REPEAT FAMILY PROTEIN"/>
    <property type="match status" value="1"/>
</dbReference>
<dbReference type="InterPro" id="IPR041627">
    <property type="entry name" value="AAA_lid_6"/>
</dbReference>
<organism evidence="5 6">
    <name type="scientific">Cohnella cholangitidis</name>
    <dbReference type="NCBI Taxonomy" id="2598458"/>
    <lineage>
        <taxon>Bacteria</taxon>
        <taxon>Bacillati</taxon>
        <taxon>Bacillota</taxon>
        <taxon>Bacilli</taxon>
        <taxon>Bacillales</taxon>
        <taxon>Paenibacillaceae</taxon>
        <taxon>Cohnella</taxon>
    </lineage>
</organism>
<dbReference type="PANTHER" id="PTHR43392:SF2">
    <property type="entry name" value="AAA-TYPE ATPASE FAMILY PROTEIN _ ANKYRIN REPEAT FAMILY PROTEIN"/>
    <property type="match status" value="1"/>
</dbReference>
<accession>A0A7G5C5G6</accession>
<dbReference type="InterPro" id="IPR003959">
    <property type="entry name" value="ATPase_AAA_core"/>
</dbReference>
<name>A0A7G5C5G6_9BACL</name>
<dbReference type="EMBL" id="CP041969">
    <property type="protein sequence ID" value="QMV44450.1"/>
    <property type="molecule type" value="Genomic_DNA"/>
</dbReference>
<evidence type="ECO:0000256" key="2">
    <source>
        <dbReference type="ARBA" id="ARBA00022741"/>
    </source>
</evidence>
<proteinExistence type="inferred from homology"/>
<dbReference type="Pfam" id="PF00004">
    <property type="entry name" value="AAA"/>
    <property type="match status" value="1"/>
</dbReference>
<reference evidence="5 6" key="1">
    <citation type="submission" date="2019-07" db="EMBL/GenBank/DDBJ databases">
        <authorList>
            <person name="Kim J.K."/>
            <person name="Cheong H.-M."/>
            <person name="Choi Y."/>
            <person name="Hwang K.J."/>
            <person name="Lee S."/>
            <person name="Choi C."/>
        </authorList>
    </citation>
    <scope>NUCLEOTIDE SEQUENCE [LARGE SCALE GENOMIC DNA]</scope>
    <source>
        <strain evidence="5 6">KS 22</strain>
    </source>
</reference>
<dbReference type="SMART" id="SM00382">
    <property type="entry name" value="AAA"/>
    <property type="match status" value="1"/>
</dbReference>
<evidence type="ECO:0000259" key="4">
    <source>
        <dbReference type="SMART" id="SM00382"/>
    </source>
</evidence>
<dbReference type="InterPro" id="IPR050773">
    <property type="entry name" value="CbxX/CfxQ_RuBisCO_ESX"/>
</dbReference>
<dbReference type="FunFam" id="3.40.50.300:FF:000216">
    <property type="entry name" value="Type VII secretion ATPase EccA"/>
    <property type="match status" value="1"/>
</dbReference>
<dbReference type="InterPro" id="IPR027417">
    <property type="entry name" value="P-loop_NTPase"/>
</dbReference>
<dbReference type="Pfam" id="PF17866">
    <property type="entry name" value="AAA_lid_6"/>
    <property type="match status" value="1"/>
</dbReference>
<protein>
    <submittedName>
        <fullName evidence="5">AAA family ATPase</fullName>
    </submittedName>
</protein>
<dbReference type="Gene3D" id="3.40.50.300">
    <property type="entry name" value="P-loop containing nucleotide triphosphate hydrolases"/>
    <property type="match status" value="1"/>
</dbReference>
<dbReference type="Gene3D" id="1.10.8.60">
    <property type="match status" value="1"/>
</dbReference>
<comment type="similarity">
    <text evidence="1">Belongs to the CbxX/CfxQ family.</text>
</comment>
<dbReference type="KEGG" id="cchl:FPL14_27245"/>
<feature type="domain" description="AAA+ ATPase" evidence="4">
    <location>
        <begin position="50"/>
        <end position="192"/>
    </location>
</feature>
<dbReference type="AlphaFoldDB" id="A0A7G5C5G6"/>
<evidence type="ECO:0000256" key="1">
    <source>
        <dbReference type="ARBA" id="ARBA00010378"/>
    </source>
</evidence>
<evidence type="ECO:0000256" key="3">
    <source>
        <dbReference type="ARBA" id="ARBA00022840"/>
    </source>
</evidence>
<dbReference type="PRINTS" id="PR00819">
    <property type="entry name" value="CBXCFQXSUPER"/>
</dbReference>